<reference evidence="2 3" key="1">
    <citation type="journal article" date="2023" name="Elife">
        <title>Identification of key yeast species and microbe-microbe interactions impacting larval growth of Drosophila in the wild.</title>
        <authorList>
            <person name="Mure A."/>
            <person name="Sugiura Y."/>
            <person name="Maeda R."/>
            <person name="Honda K."/>
            <person name="Sakurai N."/>
            <person name="Takahashi Y."/>
            <person name="Watada M."/>
            <person name="Katoh T."/>
            <person name="Gotoh A."/>
            <person name="Gotoh Y."/>
            <person name="Taniguchi I."/>
            <person name="Nakamura K."/>
            <person name="Hayashi T."/>
            <person name="Katayama T."/>
            <person name="Uemura T."/>
            <person name="Hattori Y."/>
        </authorList>
    </citation>
    <scope>NUCLEOTIDE SEQUENCE [LARGE SCALE GENOMIC DNA]</scope>
    <source>
        <strain evidence="2 3">SB-73</strain>
    </source>
</reference>
<comment type="caution">
    <text evidence="2">The sequence shown here is derived from an EMBL/GenBank/DDBJ whole genome shotgun (WGS) entry which is preliminary data.</text>
</comment>
<dbReference type="Proteomes" id="UP001362899">
    <property type="component" value="Unassembled WGS sequence"/>
</dbReference>
<name>A0AAV5RJB7_STABA</name>
<sequence length="147" mass="16370">MNGAPWNMEFCTVCDKQCPAGGVYCSERCRMVEVRKHNKMETSEPLSLSHSDGSEIESQESADEDSEVPSMWLPGSLKTAATAVRKQGHAKKENQFLYASPTLKPVKPVEGSPEMSPLLIPQSKINHDHFVMSQSVNTYRRWLADSA</sequence>
<proteinExistence type="predicted"/>
<dbReference type="AlphaFoldDB" id="A0AAV5RJB7"/>
<feature type="compositionally biased region" description="Acidic residues" evidence="1">
    <location>
        <begin position="54"/>
        <end position="67"/>
    </location>
</feature>
<keyword evidence="3" id="KW-1185">Reference proteome</keyword>
<organism evidence="2 3">
    <name type="scientific">Starmerella bacillaris</name>
    <name type="common">Yeast</name>
    <name type="synonym">Candida zemplinina</name>
    <dbReference type="NCBI Taxonomy" id="1247836"/>
    <lineage>
        <taxon>Eukaryota</taxon>
        <taxon>Fungi</taxon>
        <taxon>Dikarya</taxon>
        <taxon>Ascomycota</taxon>
        <taxon>Saccharomycotina</taxon>
        <taxon>Dipodascomycetes</taxon>
        <taxon>Dipodascales</taxon>
        <taxon>Trichomonascaceae</taxon>
        <taxon>Starmerella</taxon>
    </lineage>
</organism>
<dbReference type="InterPro" id="IPR024368">
    <property type="entry name" value="Ecl1/2/3"/>
</dbReference>
<evidence type="ECO:0000313" key="3">
    <source>
        <dbReference type="Proteomes" id="UP001362899"/>
    </source>
</evidence>
<protein>
    <submittedName>
        <fullName evidence="2">Uncharacterized protein</fullName>
    </submittedName>
</protein>
<feature type="region of interest" description="Disordered" evidence="1">
    <location>
        <begin position="39"/>
        <end position="72"/>
    </location>
</feature>
<evidence type="ECO:0000256" key="1">
    <source>
        <dbReference type="SAM" id="MobiDB-lite"/>
    </source>
</evidence>
<dbReference type="Pfam" id="PF12855">
    <property type="entry name" value="Ecl1"/>
    <property type="match status" value="1"/>
</dbReference>
<dbReference type="EMBL" id="BTGC01000008">
    <property type="protein sequence ID" value="GMM51625.1"/>
    <property type="molecule type" value="Genomic_DNA"/>
</dbReference>
<gene>
    <name evidence="2" type="ORF">DASB73_025880</name>
</gene>
<accession>A0AAV5RJB7</accession>
<evidence type="ECO:0000313" key="2">
    <source>
        <dbReference type="EMBL" id="GMM51625.1"/>
    </source>
</evidence>